<evidence type="ECO:0000256" key="1">
    <source>
        <dbReference type="SAM" id="MobiDB-lite"/>
    </source>
</evidence>
<feature type="non-terminal residue" evidence="5">
    <location>
        <position position="1"/>
    </location>
</feature>
<dbReference type="InterPro" id="IPR029418">
    <property type="entry name" value="MTBP_C"/>
</dbReference>
<comment type="caution">
    <text evidence="5">The sequence shown here is derived from an EMBL/GenBank/DDBJ whole genome shotgun (WGS) entry which is preliminary data.</text>
</comment>
<gene>
    <name evidence="5" type="primary">Mtbp</name>
    <name evidence="5" type="ORF">TROMEL_R04911</name>
</gene>
<dbReference type="PANTHER" id="PTHR14382:SF1">
    <property type="entry name" value="MDM2-BINDING PROTEIN"/>
    <property type="match status" value="1"/>
</dbReference>
<feature type="compositionally biased region" description="Polar residues" evidence="1">
    <location>
        <begin position="779"/>
        <end position="791"/>
    </location>
</feature>
<dbReference type="InterPro" id="IPR029420">
    <property type="entry name" value="MTBP_central"/>
</dbReference>
<proteinExistence type="predicted"/>
<evidence type="ECO:0000259" key="3">
    <source>
        <dbReference type="Pfam" id="PF14919"/>
    </source>
</evidence>
<feature type="non-terminal residue" evidence="5">
    <location>
        <position position="868"/>
    </location>
</feature>
<dbReference type="Proteomes" id="UP000550660">
    <property type="component" value="Unassembled WGS sequence"/>
</dbReference>
<dbReference type="EMBL" id="VXAG01000063">
    <property type="protein sequence ID" value="NXJ75192.1"/>
    <property type="molecule type" value="Genomic_DNA"/>
</dbReference>
<name>A0A7L0DXW3_TROML</name>
<protein>
    <submittedName>
        <fullName evidence="5">MTBP protein</fullName>
    </submittedName>
</protein>
<keyword evidence="6" id="KW-1185">Reference proteome</keyword>
<dbReference type="Pfam" id="PF14919">
    <property type="entry name" value="MTBP_mid"/>
    <property type="match status" value="1"/>
</dbReference>
<organism evidence="5 6">
    <name type="scientific">Trogon melanurus</name>
    <name type="common">Black-tailed trogon</name>
    <dbReference type="NCBI Taxonomy" id="56311"/>
    <lineage>
        <taxon>Eukaryota</taxon>
        <taxon>Metazoa</taxon>
        <taxon>Chordata</taxon>
        <taxon>Craniata</taxon>
        <taxon>Vertebrata</taxon>
        <taxon>Euteleostomi</taxon>
        <taxon>Archelosauria</taxon>
        <taxon>Archosauria</taxon>
        <taxon>Dinosauria</taxon>
        <taxon>Saurischia</taxon>
        <taxon>Theropoda</taxon>
        <taxon>Coelurosauria</taxon>
        <taxon>Aves</taxon>
        <taxon>Neognathae</taxon>
        <taxon>Neoaves</taxon>
        <taxon>Telluraves</taxon>
        <taxon>Coraciimorphae</taxon>
        <taxon>Trogoniformes</taxon>
        <taxon>Trogonidae</taxon>
        <taxon>Trogon</taxon>
    </lineage>
</organism>
<feature type="compositionally biased region" description="Basic and acidic residues" evidence="1">
    <location>
        <begin position="792"/>
        <end position="806"/>
    </location>
</feature>
<dbReference type="GO" id="GO:0000776">
    <property type="term" value="C:kinetochore"/>
    <property type="evidence" value="ECO:0007669"/>
    <property type="project" value="TreeGrafter"/>
</dbReference>
<feature type="region of interest" description="Disordered" evidence="1">
    <location>
        <begin position="688"/>
        <end position="707"/>
    </location>
</feature>
<dbReference type="GO" id="GO:0034501">
    <property type="term" value="P:protein localization to kinetochore"/>
    <property type="evidence" value="ECO:0007669"/>
    <property type="project" value="TreeGrafter"/>
</dbReference>
<dbReference type="Pfam" id="PF14920">
    <property type="entry name" value="MTBP_C"/>
    <property type="match status" value="1"/>
</dbReference>
<feature type="domain" description="MDN2-binding protein C-terminal" evidence="4">
    <location>
        <begin position="612"/>
        <end position="868"/>
    </location>
</feature>
<dbReference type="Pfam" id="PF14918">
    <property type="entry name" value="MTBP_N"/>
    <property type="match status" value="1"/>
</dbReference>
<dbReference type="OrthoDB" id="8633268at2759"/>
<accession>A0A7L0DXW3</accession>
<evidence type="ECO:0000313" key="6">
    <source>
        <dbReference type="Proteomes" id="UP000550660"/>
    </source>
</evidence>
<dbReference type="AlphaFoldDB" id="A0A7L0DXW3"/>
<feature type="domain" description="DM2" evidence="3">
    <location>
        <begin position="264"/>
        <end position="608"/>
    </location>
</feature>
<evidence type="ECO:0000313" key="5">
    <source>
        <dbReference type="EMBL" id="NXJ75192.1"/>
    </source>
</evidence>
<dbReference type="GO" id="GO:0031396">
    <property type="term" value="P:regulation of protein ubiquitination"/>
    <property type="evidence" value="ECO:0007669"/>
    <property type="project" value="InterPro"/>
</dbReference>
<dbReference type="GO" id="GO:0007089">
    <property type="term" value="P:traversing start control point of mitotic cell cycle"/>
    <property type="evidence" value="ECO:0007669"/>
    <property type="project" value="TreeGrafter"/>
</dbReference>
<dbReference type="InterPro" id="IPR029421">
    <property type="entry name" value="MTBP_N"/>
</dbReference>
<feature type="domain" description="DM2" evidence="2">
    <location>
        <begin position="2"/>
        <end position="226"/>
    </location>
</feature>
<evidence type="ECO:0000259" key="2">
    <source>
        <dbReference type="Pfam" id="PF14918"/>
    </source>
</evidence>
<sequence length="868" mass="97026">TAAAIYEFLKGRCNSSVNADVSTFPACSVAGIPGVKKWYFASHILSGYYQFCSSDWEEIDFDAQKNEDSLQTNIDECLGAIQNFEEDDNNSREPLSMTDIYDEAAESLHQLADKLPAPGRAMVDVILQAVERDGPKLKDCLAAVGALKHLREWHSAQITIAANDSKGSWQKIADYLSASFVSSDNVMSIIDLKEVWRGKIQICERKFGSEVSFPAFCMKSTSAKTFSTSHLSSCFAVKKERQLRNTDALPEADYFIFFNLLSFQVFHYYGPALEFLQMVMISDLPSFFVSDLEFELSLARNSTKEASTLLLDQISSLSGQVGALFTLPCNVSSVVIPSPAQLSTKKWKEYMARKPKIITVPEIELKGESCRYYFLVQGNGSGGCKATLIHSAGQINGTATLAVVNGKLKTKAAETESSFPMADFIKSLPHFCGEEIVQREAKLSRLQVFALKEYLKRKELTKQPPIIPTDDFKNLLELTRKYFLDLCNSSLPKPVLQKVANNSKSWTGTSGNITHHIFLAESDLMEANPLEWPERHVLQNLENFEKNKQKMRVSMFAHSSEQLLGHKDSQRESLTLLDAKELLKYFTPEGLPVGDLQPLQIPKRENTFLLTPELTPRKLRGLPFEKAAGCHYHGLEYCLDNRRALERDVGYAELQTRLIRYETQTTCTKECCPVPVVLSPLPSPAVLSEPGSVPDGESLQSEFRTEASRLKRRSKDLDCFYPKKRLTKSESTDSLLSQASGISGNHYTVAVTRKRSERSISLASMPSKQPGQPHKVTTAVGSASRISATESETSKPAKESRSQKHTRMLKEVVAKTLQKRGIAEDHKCFASCSQRLFEISKFYLKDLKTSRGLLDEMKKTANNNAKQV</sequence>
<evidence type="ECO:0000259" key="4">
    <source>
        <dbReference type="Pfam" id="PF14920"/>
    </source>
</evidence>
<dbReference type="PANTHER" id="PTHR14382">
    <property type="entry name" value="MDM2-BINDING PROTEIN"/>
    <property type="match status" value="1"/>
</dbReference>
<dbReference type="InterPro" id="IPR039061">
    <property type="entry name" value="MTBP"/>
</dbReference>
<feature type="region of interest" description="Disordered" evidence="1">
    <location>
        <begin position="763"/>
        <end position="806"/>
    </location>
</feature>
<reference evidence="5 6" key="1">
    <citation type="submission" date="2019-09" db="EMBL/GenBank/DDBJ databases">
        <title>Bird 10,000 Genomes (B10K) Project - Family phase.</title>
        <authorList>
            <person name="Zhang G."/>
        </authorList>
    </citation>
    <scope>NUCLEOTIDE SEQUENCE [LARGE SCALE GENOMIC DNA]</scope>
    <source>
        <strain evidence="5">B10K-DU-007-40</strain>
        <tissue evidence="5">Mixed tissue sample</tissue>
    </source>
</reference>